<protein>
    <submittedName>
        <fullName evidence="2">Uncharacterized protein</fullName>
    </submittedName>
</protein>
<dbReference type="EMBL" id="KV424078">
    <property type="protein sequence ID" value="KZT52093.1"/>
    <property type="molecule type" value="Genomic_DNA"/>
</dbReference>
<feature type="region of interest" description="Disordered" evidence="1">
    <location>
        <begin position="302"/>
        <end position="350"/>
    </location>
</feature>
<organism evidence="2 3">
    <name type="scientific">Calocera cornea HHB12733</name>
    <dbReference type="NCBI Taxonomy" id="1353952"/>
    <lineage>
        <taxon>Eukaryota</taxon>
        <taxon>Fungi</taxon>
        <taxon>Dikarya</taxon>
        <taxon>Basidiomycota</taxon>
        <taxon>Agaricomycotina</taxon>
        <taxon>Dacrymycetes</taxon>
        <taxon>Dacrymycetales</taxon>
        <taxon>Dacrymycetaceae</taxon>
        <taxon>Calocera</taxon>
    </lineage>
</organism>
<feature type="region of interest" description="Disordered" evidence="1">
    <location>
        <begin position="1"/>
        <end position="36"/>
    </location>
</feature>
<feature type="compositionally biased region" description="Pro residues" evidence="1">
    <location>
        <begin position="328"/>
        <end position="338"/>
    </location>
</feature>
<sequence length="371" mass="41081">MRMTTRPPEARRGTTTSTAFPPTTNMPVPIRNLSPPPERLMPRQLQGLVDTCLDEGHYLAAFSTLDHVRSQRYRPSQRHLQQLLYVALYPPAERLPPSKRRRLSPPPASPSKSREPIPVPTREDTAAAVKLLHSFRATNSAAACALALPVLAERRSRDEVSNEEDEDSRFARSATCIGRARSAWEVLKPGAAKRLGEEDVARVGDEDEEEGVLVADHAVPVLEWMVALWESDAAIHPDHCSATLLSQLPPPSTTNTPIMAAHAPLNLIAYLLSPLPAERTDGEPWRPSRDVESTRRANLASRLLSLPPPPDLLHPRRHPSLGPSTPAHDPPPTAPLPIPRIQQVQPRPWCTLPRARVEERLLRRAARRVAG</sequence>
<dbReference type="InParanoid" id="A0A165D541"/>
<dbReference type="STRING" id="1353952.A0A165D541"/>
<evidence type="ECO:0000313" key="3">
    <source>
        <dbReference type="Proteomes" id="UP000076842"/>
    </source>
</evidence>
<evidence type="ECO:0000313" key="2">
    <source>
        <dbReference type="EMBL" id="KZT52093.1"/>
    </source>
</evidence>
<accession>A0A165D541</accession>
<keyword evidence="3" id="KW-1185">Reference proteome</keyword>
<evidence type="ECO:0000256" key="1">
    <source>
        <dbReference type="SAM" id="MobiDB-lite"/>
    </source>
</evidence>
<dbReference type="AlphaFoldDB" id="A0A165D541"/>
<feature type="compositionally biased region" description="Low complexity" evidence="1">
    <location>
        <begin position="14"/>
        <end position="23"/>
    </location>
</feature>
<name>A0A165D541_9BASI</name>
<feature type="compositionally biased region" description="Low complexity" evidence="1">
    <location>
        <begin position="339"/>
        <end position="348"/>
    </location>
</feature>
<proteinExistence type="predicted"/>
<dbReference type="OrthoDB" id="2337158at2759"/>
<reference evidence="2 3" key="1">
    <citation type="journal article" date="2016" name="Mol. Biol. Evol.">
        <title>Comparative Genomics of Early-Diverging Mushroom-Forming Fungi Provides Insights into the Origins of Lignocellulose Decay Capabilities.</title>
        <authorList>
            <person name="Nagy L.G."/>
            <person name="Riley R."/>
            <person name="Tritt A."/>
            <person name="Adam C."/>
            <person name="Daum C."/>
            <person name="Floudas D."/>
            <person name="Sun H."/>
            <person name="Yadav J.S."/>
            <person name="Pangilinan J."/>
            <person name="Larsson K.H."/>
            <person name="Matsuura K."/>
            <person name="Barry K."/>
            <person name="Labutti K."/>
            <person name="Kuo R."/>
            <person name="Ohm R.A."/>
            <person name="Bhattacharya S.S."/>
            <person name="Shirouzu T."/>
            <person name="Yoshinaga Y."/>
            <person name="Martin F.M."/>
            <person name="Grigoriev I.V."/>
            <person name="Hibbett D.S."/>
        </authorList>
    </citation>
    <scope>NUCLEOTIDE SEQUENCE [LARGE SCALE GENOMIC DNA]</scope>
    <source>
        <strain evidence="2 3">HHB12733</strain>
    </source>
</reference>
<dbReference type="Proteomes" id="UP000076842">
    <property type="component" value="Unassembled WGS sequence"/>
</dbReference>
<feature type="region of interest" description="Disordered" evidence="1">
    <location>
        <begin position="95"/>
        <end position="121"/>
    </location>
</feature>
<gene>
    <name evidence="2" type="ORF">CALCODRAFT_102311</name>
</gene>